<dbReference type="AlphaFoldDB" id="A0A0E0N7A7"/>
<keyword evidence="2" id="KW-1185">Reference proteome</keyword>
<dbReference type="Proteomes" id="UP000008022">
    <property type="component" value="Unassembled WGS sequence"/>
</dbReference>
<sequence length="336" mass="37165">MVDDPHLPPRLRQARSKKITELPWFGAHDVVVGSSNLLDFRARAQRDQITMQLLDAAEAVPYEDQPLTRRSHSHCVEERSRLVLERVHLVDACRVHAGRSEVECRNTVPLRAEHGDHLVPAPCSMAKAMDRDEMLATATAAAFHFLKKIRELPRPGAHDGVVGPGNLFDFHARAQRNHVTVHLLQVILHGHQAHPLYRTVVGTVITSGMMRLPTHGTAAATNTATAIFSGNLSMARAMLRPPKLCPTRISLSPAGASATASRSGCEYSSKECTSSTRAGWTPDAARSSAVTRCPSERSMVTTLYQHHAPWQRPWTRMKCLLLLLLPSISCFMTKKH</sequence>
<evidence type="ECO:0000313" key="1">
    <source>
        <dbReference type="EnsemblPlants" id="ORUFI01G46500.3"/>
    </source>
</evidence>
<evidence type="ECO:0000313" key="2">
    <source>
        <dbReference type="Proteomes" id="UP000008022"/>
    </source>
</evidence>
<dbReference type="Gramene" id="ORUFI01G46500.3">
    <property type="protein sequence ID" value="ORUFI01G46500.3"/>
    <property type="gene ID" value="ORUFI01G46500"/>
</dbReference>
<proteinExistence type="predicted"/>
<reference evidence="1" key="2">
    <citation type="submission" date="2015-06" db="UniProtKB">
        <authorList>
            <consortium name="EnsemblPlants"/>
        </authorList>
    </citation>
    <scope>IDENTIFICATION</scope>
</reference>
<accession>A0A0E0N7A7</accession>
<organism evidence="1 2">
    <name type="scientific">Oryza rufipogon</name>
    <name type="common">Brownbeard rice</name>
    <name type="synonym">Asian wild rice</name>
    <dbReference type="NCBI Taxonomy" id="4529"/>
    <lineage>
        <taxon>Eukaryota</taxon>
        <taxon>Viridiplantae</taxon>
        <taxon>Streptophyta</taxon>
        <taxon>Embryophyta</taxon>
        <taxon>Tracheophyta</taxon>
        <taxon>Spermatophyta</taxon>
        <taxon>Magnoliopsida</taxon>
        <taxon>Liliopsida</taxon>
        <taxon>Poales</taxon>
        <taxon>Poaceae</taxon>
        <taxon>BOP clade</taxon>
        <taxon>Oryzoideae</taxon>
        <taxon>Oryzeae</taxon>
        <taxon>Oryzinae</taxon>
        <taxon>Oryza</taxon>
    </lineage>
</organism>
<name>A0A0E0N7A7_ORYRU</name>
<dbReference type="HOGENOM" id="CLU_827379_0_0_1"/>
<protein>
    <submittedName>
        <fullName evidence="1">Uncharacterized protein</fullName>
    </submittedName>
</protein>
<reference evidence="2" key="1">
    <citation type="submission" date="2013-06" db="EMBL/GenBank/DDBJ databases">
        <authorList>
            <person name="Zhao Q."/>
        </authorList>
    </citation>
    <scope>NUCLEOTIDE SEQUENCE</scope>
    <source>
        <strain evidence="2">cv. W1943</strain>
    </source>
</reference>
<dbReference type="EnsemblPlants" id="ORUFI01G46500.3">
    <property type="protein sequence ID" value="ORUFI01G46500.3"/>
    <property type="gene ID" value="ORUFI01G46500"/>
</dbReference>